<evidence type="ECO:0000256" key="5">
    <source>
        <dbReference type="ARBA" id="ARBA00022692"/>
    </source>
</evidence>
<feature type="transmembrane region" description="Helical" evidence="12">
    <location>
        <begin position="78"/>
        <end position="94"/>
    </location>
</feature>
<keyword evidence="10 12" id="KW-0472">Membrane</keyword>
<evidence type="ECO:0000256" key="10">
    <source>
        <dbReference type="ARBA" id="ARBA00023136"/>
    </source>
</evidence>
<dbReference type="GO" id="GO:0005886">
    <property type="term" value="C:plasma membrane"/>
    <property type="evidence" value="ECO:0007669"/>
    <property type="project" value="UniProtKB-SubCell"/>
</dbReference>
<dbReference type="GO" id="GO:0015193">
    <property type="term" value="F:L-proline transmembrane transporter activity"/>
    <property type="evidence" value="ECO:0007669"/>
    <property type="project" value="TreeGrafter"/>
</dbReference>
<evidence type="ECO:0000256" key="1">
    <source>
        <dbReference type="ARBA" id="ARBA00004651"/>
    </source>
</evidence>
<comment type="subcellular location">
    <subcellularLocation>
        <location evidence="1">Cell membrane</location>
        <topology evidence="1">Multi-pass membrane protein</topology>
    </subcellularLocation>
</comment>
<keyword evidence="11" id="KW-0739">Sodium transport</keyword>
<keyword evidence="8" id="KW-0915">Sodium</keyword>
<evidence type="ECO:0000313" key="13">
    <source>
        <dbReference type="EMBL" id="GAF70718.1"/>
    </source>
</evidence>
<dbReference type="PANTHER" id="PTHR48086">
    <property type="entry name" value="SODIUM/PROLINE SYMPORTER-RELATED"/>
    <property type="match status" value="1"/>
</dbReference>
<evidence type="ECO:0000256" key="2">
    <source>
        <dbReference type="ARBA" id="ARBA00006434"/>
    </source>
</evidence>
<keyword evidence="5 12" id="KW-0812">Transmembrane</keyword>
<reference evidence="13" key="1">
    <citation type="journal article" date="2014" name="Front. Microbiol.">
        <title>High frequency of phylogenetically diverse reductive dehalogenase-homologous genes in deep subseafloor sedimentary metagenomes.</title>
        <authorList>
            <person name="Kawai M."/>
            <person name="Futagami T."/>
            <person name="Toyoda A."/>
            <person name="Takaki Y."/>
            <person name="Nishi S."/>
            <person name="Hori S."/>
            <person name="Arai W."/>
            <person name="Tsubouchi T."/>
            <person name="Morono Y."/>
            <person name="Uchiyama I."/>
            <person name="Ito T."/>
            <person name="Fujiyama A."/>
            <person name="Inagaki F."/>
            <person name="Takami H."/>
        </authorList>
    </citation>
    <scope>NUCLEOTIDE SEQUENCE</scope>
    <source>
        <strain evidence="13">Expedition CK06-06</strain>
    </source>
</reference>
<feature type="transmembrane region" description="Helical" evidence="12">
    <location>
        <begin position="259"/>
        <end position="280"/>
    </location>
</feature>
<keyword evidence="6" id="KW-0769">Symport</keyword>
<keyword evidence="3" id="KW-0813">Transport</keyword>
<dbReference type="InterPro" id="IPR050277">
    <property type="entry name" value="Sodium:Solute_Symporter"/>
</dbReference>
<feature type="transmembrane region" description="Helical" evidence="12">
    <location>
        <begin position="301"/>
        <end position="327"/>
    </location>
</feature>
<feature type="transmembrane region" description="Helical" evidence="12">
    <location>
        <begin position="125"/>
        <end position="142"/>
    </location>
</feature>
<dbReference type="AlphaFoldDB" id="X0RPK2"/>
<dbReference type="GO" id="GO:0005298">
    <property type="term" value="F:proline:sodium symporter activity"/>
    <property type="evidence" value="ECO:0007669"/>
    <property type="project" value="TreeGrafter"/>
</dbReference>
<comment type="caution">
    <text evidence="13">The sequence shown here is derived from an EMBL/GenBank/DDBJ whole genome shotgun (WGS) entry which is preliminary data.</text>
</comment>
<keyword evidence="7 12" id="KW-1133">Transmembrane helix</keyword>
<evidence type="ECO:0000256" key="4">
    <source>
        <dbReference type="ARBA" id="ARBA00022475"/>
    </source>
</evidence>
<accession>X0RPK2</accession>
<evidence type="ECO:0000256" key="7">
    <source>
        <dbReference type="ARBA" id="ARBA00022989"/>
    </source>
</evidence>
<evidence type="ECO:0000256" key="12">
    <source>
        <dbReference type="SAM" id="Phobius"/>
    </source>
</evidence>
<keyword evidence="4" id="KW-1003">Cell membrane</keyword>
<proteinExistence type="inferred from homology"/>
<dbReference type="Pfam" id="PF00474">
    <property type="entry name" value="SSF"/>
    <property type="match status" value="1"/>
</dbReference>
<dbReference type="PROSITE" id="PS50283">
    <property type="entry name" value="NA_SOLUT_SYMP_3"/>
    <property type="match status" value="1"/>
</dbReference>
<dbReference type="InterPro" id="IPR038377">
    <property type="entry name" value="Na/Glc_symporter_sf"/>
</dbReference>
<feature type="transmembrane region" description="Helical" evidence="12">
    <location>
        <begin position="204"/>
        <end position="223"/>
    </location>
</feature>
<sequence length="328" mass="35747">MSSVDYGIIVLYFGLVIGLGFWYQKRASKSLGSYFLGGKSIHWLALAMSGSVSNFDITGTMWIISILCVLGMKSMWHHWMWGFLMGAFFMSYMGKWVRRSNVMTAAEWMRTRFGSDSGGKLARTAYALMAVLTLASFVGYAYQGIGKFASVYIPLESLAQYTSVPWVQKLFTDYEADVLAMTIISITTLYVVVGGLYSVVVTDVVQTVILTFSSLLIASVAWAKLTPSALSKLPAGWASLSVPWRIEEFAGTANAHFELFGAVVIVWVVKGLLLNAGGPAQMYDFQRFLAVRDARDAAKVGAAWSGFLIVRWAMAAGVALLAVTGAVG</sequence>
<feature type="transmembrane region" description="Helical" evidence="12">
    <location>
        <begin position="6"/>
        <end position="23"/>
    </location>
</feature>
<dbReference type="Gene3D" id="1.20.1730.10">
    <property type="entry name" value="Sodium/glucose cotransporter"/>
    <property type="match status" value="1"/>
</dbReference>
<dbReference type="InterPro" id="IPR001734">
    <property type="entry name" value="Na/solute_symporter"/>
</dbReference>
<evidence type="ECO:0000256" key="11">
    <source>
        <dbReference type="ARBA" id="ARBA00023201"/>
    </source>
</evidence>
<name>X0RPK2_9ZZZZ</name>
<evidence type="ECO:0000256" key="6">
    <source>
        <dbReference type="ARBA" id="ARBA00022847"/>
    </source>
</evidence>
<evidence type="ECO:0000256" key="3">
    <source>
        <dbReference type="ARBA" id="ARBA00022448"/>
    </source>
</evidence>
<dbReference type="EMBL" id="BARS01005268">
    <property type="protein sequence ID" value="GAF70718.1"/>
    <property type="molecule type" value="Genomic_DNA"/>
</dbReference>
<organism evidence="13">
    <name type="scientific">marine sediment metagenome</name>
    <dbReference type="NCBI Taxonomy" id="412755"/>
    <lineage>
        <taxon>unclassified sequences</taxon>
        <taxon>metagenomes</taxon>
        <taxon>ecological metagenomes</taxon>
    </lineage>
</organism>
<feature type="transmembrane region" description="Helical" evidence="12">
    <location>
        <begin position="178"/>
        <end position="197"/>
    </location>
</feature>
<evidence type="ECO:0000256" key="9">
    <source>
        <dbReference type="ARBA" id="ARBA00023065"/>
    </source>
</evidence>
<comment type="similarity">
    <text evidence="2">Belongs to the sodium:solute symporter (SSF) (TC 2.A.21) family.</text>
</comment>
<evidence type="ECO:0008006" key="14">
    <source>
        <dbReference type="Google" id="ProtNLM"/>
    </source>
</evidence>
<evidence type="ECO:0000256" key="8">
    <source>
        <dbReference type="ARBA" id="ARBA00023053"/>
    </source>
</evidence>
<protein>
    <recommendedName>
        <fullName evidence="14">Sodium:solute symporter family protein</fullName>
    </recommendedName>
</protein>
<keyword evidence="9" id="KW-0406">Ion transport</keyword>
<dbReference type="PANTHER" id="PTHR48086:SF3">
    <property type="entry name" value="SODIUM_PROLINE SYMPORTER"/>
    <property type="match status" value="1"/>
</dbReference>
<dbReference type="GO" id="GO:0015824">
    <property type="term" value="P:proline transport"/>
    <property type="evidence" value="ECO:0007669"/>
    <property type="project" value="TreeGrafter"/>
</dbReference>
<feature type="non-terminal residue" evidence="13">
    <location>
        <position position="328"/>
    </location>
</feature>
<gene>
    <name evidence="13" type="ORF">S01H1_10310</name>
</gene>
<feature type="transmembrane region" description="Helical" evidence="12">
    <location>
        <begin position="43"/>
        <end position="72"/>
    </location>
</feature>